<evidence type="ECO:0000256" key="10">
    <source>
        <dbReference type="ARBA" id="ARBA00023180"/>
    </source>
</evidence>
<evidence type="ECO:0000259" key="13">
    <source>
        <dbReference type="Pfam" id="PF02709"/>
    </source>
</evidence>
<dbReference type="Pfam" id="PF13733">
    <property type="entry name" value="Glyco_transf_7N"/>
    <property type="match status" value="1"/>
</dbReference>
<keyword evidence="9 11" id="KW-0472">Membrane</keyword>
<comment type="function">
    <text evidence="11">Catalyzes the transfer of galactose onto proteins or lipids.</text>
</comment>
<dbReference type="GO" id="GO:0046872">
    <property type="term" value="F:metal ion binding"/>
    <property type="evidence" value="ECO:0007669"/>
    <property type="project" value="UniProtKB-UniRule"/>
</dbReference>
<feature type="region of interest" description="Disordered" evidence="12">
    <location>
        <begin position="95"/>
        <end position="114"/>
    </location>
</feature>
<keyword evidence="10 11" id="KW-0325">Glycoprotein</keyword>
<evidence type="ECO:0000313" key="16">
    <source>
        <dbReference type="Proteomes" id="UP000814243"/>
    </source>
</evidence>
<comment type="caution">
    <text evidence="15">The sequence shown here is derived from an EMBL/GenBank/DDBJ whole genome shotgun (WGS) entry which is preliminary data.</text>
</comment>
<organism evidence="15 16">
    <name type="scientific">Spodoptera exigua</name>
    <name type="common">Beet armyworm</name>
    <name type="synonym">Noctua fulgens</name>
    <dbReference type="NCBI Taxonomy" id="7107"/>
    <lineage>
        <taxon>Eukaryota</taxon>
        <taxon>Metazoa</taxon>
        <taxon>Ecdysozoa</taxon>
        <taxon>Arthropoda</taxon>
        <taxon>Hexapoda</taxon>
        <taxon>Insecta</taxon>
        <taxon>Pterygota</taxon>
        <taxon>Neoptera</taxon>
        <taxon>Endopterygota</taxon>
        <taxon>Lepidoptera</taxon>
        <taxon>Glossata</taxon>
        <taxon>Ditrysia</taxon>
        <taxon>Noctuoidea</taxon>
        <taxon>Noctuidae</taxon>
        <taxon>Amphipyrinae</taxon>
        <taxon>Spodoptera</taxon>
    </lineage>
</organism>
<evidence type="ECO:0000256" key="12">
    <source>
        <dbReference type="SAM" id="MobiDB-lite"/>
    </source>
</evidence>
<evidence type="ECO:0000256" key="2">
    <source>
        <dbReference type="ARBA" id="ARBA00004922"/>
    </source>
</evidence>
<evidence type="ECO:0000256" key="11">
    <source>
        <dbReference type="RuleBase" id="RU368121"/>
    </source>
</evidence>
<dbReference type="PANTHER" id="PTHR19300:SF57">
    <property type="entry name" value="BETA-1,4-N-ACETYLGALACTOSAMINYLTRANSFERASE"/>
    <property type="match status" value="1"/>
</dbReference>
<proteinExistence type="inferred from homology"/>
<evidence type="ECO:0000256" key="9">
    <source>
        <dbReference type="ARBA" id="ARBA00023136"/>
    </source>
</evidence>
<dbReference type="PRINTS" id="PR02050">
    <property type="entry name" value="B14GALTRFASE"/>
</dbReference>
<gene>
    <name evidence="15" type="ORF">HF086_013823</name>
</gene>
<evidence type="ECO:0000313" key="15">
    <source>
        <dbReference type="EMBL" id="KAH9638924.1"/>
    </source>
</evidence>
<dbReference type="PANTHER" id="PTHR19300">
    <property type="entry name" value="BETA-1,4-GALACTOSYLTRANSFERASE"/>
    <property type="match status" value="1"/>
</dbReference>
<evidence type="ECO:0000256" key="8">
    <source>
        <dbReference type="ARBA" id="ARBA00022989"/>
    </source>
</evidence>
<dbReference type="InterPro" id="IPR027791">
    <property type="entry name" value="Galactosyl_T_C"/>
</dbReference>
<keyword evidence="6 11" id="KW-0812">Transmembrane</keyword>
<dbReference type="InterPro" id="IPR003859">
    <property type="entry name" value="Galactosyl_T"/>
</dbReference>
<comment type="pathway">
    <text evidence="2 11">Protein modification; protein glycosylation.</text>
</comment>
<dbReference type="Gene3D" id="3.90.550.10">
    <property type="entry name" value="Spore Coat Polysaccharide Biosynthesis Protein SpsA, Chain A"/>
    <property type="match status" value="1"/>
</dbReference>
<dbReference type="EC" id="2.4.1.-" evidence="11"/>
<evidence type="ECO:0000256" key="1">
    <source>
        <dbReference type="ARBA" id="ARBA00004606"/>
    </source>
</evidence>
<dbReference type="GO" id="GO:0016020">
    <property type="term" value="C:membrane"/>
    <property type="evidence" value="ECO:0007669"/>
    <property type="project" value="UniProtKB-SubCell"/>
</dbReference>
<dbReference type="EMBL" id="JACEFF010000365">
    <property type="protein sequence ID" value="KAH9638924.1"/>
    <property type="molecule type" value="Genomic_DNA"/>
</dbReference>
<dbReference type="GO" id="GO:0008378">
    <property type="term" value="F:galactosyltransferase activity"/>
    <property type="evidence" value="ECO:0007669"/>
    <property type="project" value="TreeGrafter"/>
</dbReference>
<comment type="subcellular location">
    <subcellularLocation>
        <location evidence="1 11">Membrane</location>
        <topology evidence="1 11">Single-pass type II membrane protein</topology>
    </subcellularLocation>
</comment>
<keyword evidence="8 11" id="KW-1133">Transmembrane helix</keyword>
<evidence type="ECO:0000256" key="3">
    <source>
        <dbReference type="ARBA" id="ARBA00005735"/>
    </source>
</evidence>
<evidence type="ECO:0000256" key="7">
    <source>
        <dbReference type="ARBA" id="ARBA00022968"/>
    </source>
</evidence>
<accession>A0A922MLA0</accession>
<comment type="cofactor">
    <cofactor evidence="11">
        <name>Mn(2+)</name>
        <dbReference type="ChEBI" id="CHEBI:29035"/>
    </cofactor>
</comment>
<dbReference type="Pfam" id="PF02709">
    <property type="entry name" value="Glyco_transf_7C"/>
    <property type="match status" value="1"/>
</dbReference>
<evidence type="ECO:0000256" key="6">
    <source>
        <dbReference type="ARBA" id="ARBA00022692"/>
    </source>
</evidence>
<evidence type="ECO:0000256" key="5">
    <source>
        <dbReference type="ARBA" id="ARBA00022679"/>
    </source>
</evidence>
<reference evidence="15" key="1">
    <citation type="journal article" date="2021" name="G3 (Bethesda)">
        <title>Genome and transcriptome analysis of the beet armyworm Spodoptera exigua reveals targets for pest control. .</title>
        <authorList>
            <person name="Simon S."/>
            <person name="Breeschoten T."/>
            <person name="Jansen H.J."/>
            <person name="Dirks R.P."/>
            <person name="Schranz M.E."/>
            <person name="Ros V.I.D."/>
        </authorList>
    </citation>
    <scope>NUCLEOTIDE SEQUENCE</scope>
    <source>
        <strain evidence="15">TB_SE_WUR_2020</strain>
    </source>
</reference>
<evidence type="ECO:0000256" key="4">
    <source>
        <dbReference type="ARBA" id="ARBA00022676"/>
    </source>
</evidence>
<dbReference type="InterPro" id="IPR027995">
    <property type="entry name" value="Galactosyl_T_N"/>
</dbReference>
<evidence type="ECO:0000259" key="14">
    <source>
        <dbReference type="Pfam" id="PF13733"/>
    </source>
</evidence>
<feature type="domain" description="Galactosyltransferase C-terminal" evidence="13">
    <location>
        <begin position="261"/>
        <end position="291"/>
    </location>
</feature>
<keyword evidence="4 11" id="KW-0328">Glycosyltransferase</keyword>
<dbReference type="InterPro" id="IPR029044">
    <property type="entry name" value="Nucleotide-diphossugar_trans"/>
</dbReference>
<keyword evidence="11" id="KW-0464">Manganese</keyword>
<dbReference type="SUPFAM" id="SSF53448">
    <property type="entry name" value="Nucleotide-diphospho-sugar transferases"/>
    <property type="match status" value="1"/>
</dbReference>
<keyword evidence="7 11" id="KW-0735">Signal-anchor</keyword>
<keyword evidence="11" id="KW-0479">Metal-binding</keyword>
<protein>
    <recommendedName>
        <fullName evidence="11">Beta-1,4-N-acetylgalactosaminyltransferase</fullName>
        <ecNumber evidence="11">2.4.1.-</ecNumber>
    </recommendedName>
    <alternativeName>
        <fullName evidence="11">Beta-4-GalNAcT</fullName>
    </alternativeName>
</protein>
<feature type="domain" description="Galactosyltransferase N-terminal" evidence="14">
    <location>
        <begin position="131"/>
        <end position="246"/>
    </location>
</feature>
<sequence length="371" mass="42013">MASFSLRLLSIFVLTAVVVNITNYYFIKMYRPRHDLMKYGYTKATKSASGFESRRSLSPKSWSSAVVCDNCEEDSSSSSQKPNITELNKADISSNLTPSSVSKSMLESTSQTTTETVIQNCPEFGRSHDTKNFIEDKIIDVLPGGIYQPQNCKSLQSVAVIIAYRGCKGYLNIFMEVLHPFLIKQQLDYQVFVIEQSNKTQPFNRGKLLNVGFAEANHHRKDGFQCIIFHDPLIIPTDTRNLYRCSWYPRQLATFVERAQKPPYAPLLGGAVAITPQQFVKFNGFSNGYWGNDADYFDLYFRSAILSTPSSVYIMDGLTSLKYTVDKVELKRLFTYLQVNIDDATVSSTQKMTKQYDKLLSSSTLKMPSIK</sequence>
<dbReference type="Proteomes" id="UP000814243">
    <property type="component" value="Unassembled WGS sequence"/>
</dbReference>
<name>A0A922MLA0_SPOEX</name>
<dbReference type="GO" id="GO:0005975">
    <property type="term" value="P:carbohydrate metabolic process"/>
    <property type="evidence" value="ECO:0007669"/>
    <property type="project" value="InterPro"/>
</dbReference>
<dbReference type="AlphaFoldDB" id="A0A922MLA0"/>
<keyword evidence="5 11" id="KW-0808">Transferase</keyword>
<comment type="similarity">
    <text evidence="3 11">Belongs to the glycosyltransferase 7 family.</text>
</comment>
<dbReference type="GO" id="GO:0005794">
    <property type="term" value="C:Golgi apparatus"/>
    <property type="evidence" value="ECO:0007669"/>
    <property type="project" value="TreeGrafter"/>
</dbReference>
<feature type="transmembrane region" description="Helical" evidence="11">
    <location>
        <begin position="6"/>
        <end position="27"/>
    </location>
</feature>